<feature type="transmembrane region" description="Helical" evidence="2">
    <location>
        <begin position="29"/>
        <end position="52"/>
    </location>
</feature>
<proteinExistence type="predicted"/>
<protein>
    <submittedName>
        <fullName evidence="4">Nitrosoguanidine resistance protein</fullName>
    </submittedName>
</protein>
<feature type="transmembrane region" description="Helical" evidence="2">
    <location>
        <begin position="267"/>
        <end position="290"/>
    </location>
</feature>
<dbReference type="RefSeq" id="XP_020132643.1">
    <property type="nucleotide sequence ID" value="XM_020270617.1"/>
</dbReference>
<dbReference type="Proteomes" id="UP000183809">
    <property type="component" value="Unassembled WGS sequence"/>
</dbReference>
<evidence type="ECO:0000256" key="2">
    <source>
        <dbReference type="SAM" id="Phobius"/>
    </source>
</evidence>
<feature type="transmembrane region" description="Helical" evidence="2">
    <location>
        <begin position="227"/>
        <end position="246"/>
    </location>
</feature>
<dbReference type="STRING" id="236234.A0A1J9S7A4"/>
<dbReference type="GeneID" id="31010876"/>
<dbReference type="GO" id="GO:0016020">
    <property type="term" value="C:membrane"/>
    <property type="evidence" value="ECO:0007669"/>
    <property type="project" value="TreeGrafter"/>
</dbReference>
<evidence type="ECO:0000256" key="1">
    <source>
        <dbReference type="SAM" id="MobiDB-lite"/>
    </source>
</evidence>
<dbReference type="InterPro" id="IPR022703">
    <property type="entry name" value="DUF3533"/>
</dbReference>
<name>A0A1J9S7A4_9PEZI</name>
<dbReference type="PANTHER" id="PTHR34814:SF2">
    <property type="entry name" value="DUF3533 DOMAIN-CONTAINING PROTEIN"/>
    <property type="match status" value="1"/>
</dbReference>
<evidence type="ECO:0000313" key="4">
    <source>
        <dbReference type="EMBL" id="OJD36383.1"/>
    </source>
</evidence>
<dbReference type="PANTHER" id="PTHR34814">
    <property type="entry name" value="NITROSOGUANIDINE RESISTANCE PROTEIN SNG1"/>
    <property type="match status" value="1"/>
</dbReference>
<feature type="region of interest" description="Disordered" evidence="1">
    <location>
        <begin position="430"/>
        <end position="469"/>
    </location>
</feature>
<dbReference type="Pfam" id="PF12051">
    <property type="entry name" value="DUF3533"/>
    <property type="match status" value="1"/>
</dbReference>
<comment type="caution">
    <text evidence="4">The sequence shown here is derived from an EMBL/GenBank/DDBJ whole genome shotgun (WGS) entry which is preliminary data.</text>
</comment>
<dbReference type="InterPro" id="IPR053001">
    <property type="entry name" value="MNNG_permease-like"/>
</dbReference>
<evidence type="ECO:0000259" key="3">
    <source>
        <dbReference type="Pfam" id="PF12051"/>
    </source>
</evidence>
<accession>A0A1J9S7A4</accession>
<feature type="transmembrane region" description="Helical" evidence="2">
    <location>
        <begin position="320"/>
        <end position="343"/>
    </location>
</feature>
<feature type="compositionally biased region" description="Basic and acidic residues" evidence="1">
    <location>
        <begin position="430"/>
        <end position="443"/>
    </location>
</feature>
<evidence type="ECO:0000313" key="5">
    <source>
        <dbReference type="Proteomes" id="UP000183809"/>
    </source>
</evidence>
<keyword evidence="2" id="KW-0812">Transmembrane</keyword>
<reference evidence="4 5" key="1">
    <citation type="submission" date="2016-10" db="EMBL/GenBank/DDBJ databases">
        <title>Proteomics and genomics reveal pathogen-plant mechanisms compatible with a hemibiotrophic lifestyle of Diplodia corticola.</title>
        <authorList>
            <person name="Fernandes I."/>
            <person name="De Jonge R."/>
            <person name="Van De Peer Y."/>
            <person name="Devreese B."/>
            <person name="Alves A."/>
            <person name="Esteves A.C."/>
        </authorList>
    </citation>
    <scope>NUCLEOTIDE SEQUENCE [LARGE SCALE GENOMIC DNA]</scope>
    <source>
        <strain evidence="4 5">CBS 112549</strain>
    </source>
</reference>
<feature type="transmembrane region" description="Helical" evidence="2">
    <location>
        <begin position="389"/>
        <end position="407"/>
    </location>
</feature>
<keyword evidence="5" id="KW-1185">Reference proteome</keyword>
<dbReference type="AlphaFoldDB" id="A0A1J9S7A4"/>
<organism evidence="4 5">
    <name type="scientific">Diplodia corticola</name>
    <dbReference type="NCBI Taxonomy" id="236234"/>
    <lineage>
        <taxon>Eukaryota</taxon>
        <taxon>Fungi</taxon>
        <taxon>Dikarya</taxon>
        <taxon>Ascomycota</taxon>
        <taxon>Pezizomycotina</taxon>
        <taxon>Dothideomycetes</taxon>
        <taxon>Dothideomycetes incertae sedis</taxon>
        <taxon>Botryosphaeriales</taxon>
        <taxon>Botryosphaeriaceae</taxon>
        <taxon>Diplodia</taxon>
    </lineage>
</organism>
<keyword evidence="2" id="KW-0472">Membrane</keyword>
<keyword evidence="2" id="KW-1133">Transmembrane helix</keyword>
<sequence length="469" mass="51848">MAGIPSFFQRSNDRIHRSHDFWTGKRKGFVIASTVAMIALNLLFLADLSYLYGVVFKSGFRVHNFKVLMVDFDGGVIGQSVNGAYQQFQGNTFPTLIQHDASEFPTESDVREAVCKGHFWGAIYTHRDASSRLAAALAGGEAATSYNPADTITYVWNAARYPSFSQGYVQANLVQLAGAAGTVYGKINGTGAAQSMNVTDAAAVQAFLNPIQGVAAPIQPTTQGTRVFYNTVGVIMPMLINFFFVMALNGISGQMQFLSRLPRLDNWVIRTIFSVIFTFTAALVTTAFTWEYRESWAVTGGDFALTWMALWLFMHVNYYVYDAITAFIPMTFLAFFVFTWIIINVGSAVAPFEITPGFYHWSYALPAKEMYDILTTIWSKGCANVNYRALPILFSWWVVGTVVSFFSTRRRCDDAMKAAADEKAKWEKILKTGDEEKRGESDTAKSAGADLEKGEDPSRTPSTAAQSSG</sequence>
<dbReference type="OrthoDB" id="2140105at2759"/>
<feature type="domain" description="DUF3533" evidence="3">
    <location>
        <begin position="37"/>
        <end position="402"/>
    </location>
</feature>
<gene>
    <name evidence="4" type="ORF">BKCO1_12000125</name>
</gene>
<feature type="compositionally biased region" description="Polar residues" evidence="1">
    <location>
        <begin position="459"/>
        <end position="469"/>
    </location>
</feature>
<dbReference type="EMBL" id="MNUE01000012">
    <property type="protein sequence ID" value="OJD36383.1"/>
    <property type="molecule type" value="Genomic_DNA"/>
</dbReference>